<feature type="compositionally biased region" description="Polar residues" evidence="1">
    <location>
        <begin position="47"/>
        <end position="64"/>
    </location>
</feature>
<evidence type="ECO:0000256" key="1">
    <source>
        <dbReference type="SAM" id="MobiDB-lite"/>
    </source>
</evidence>
<evidence type="ECO:0000313" key="3">
    <source>
        <dbReference type="Proteomes" id="UP001187192"/>
    </source>
</evidence>
<dbReference type="AlphaFoldDB" id="A0AA88JB59"/>
<evidence type="ECO:0000313" key="2">
    <source>
        <dbReference type="EMBL" id="GMN70488.1"/>
    </source>
</evidence>
<dbReference type="EMBL" id="BTGU01001158">
    <property type="protein sequence ID" value="GMN70488.1"/>
    <property type="molecule type" value="Genomic_DNA"/>
</dbReference>
<sequence length="190" mass="21333">MMVQKAIQNPLTKMIQASCTEQLPQVQLHQINTPSYEESAPEDSDWSSKGPTSSASNGKTQTFTLDDIPPSKWRDKFQEFKAFLILQIQKPNAECGPVILDFVSRFVANKQIAEATFGELCQLILKAIDKMCSQNKFLQEHIKQSKNLDKICINKELFTKCPSNPTLGCTCAPCSSKPSSRTKKFKKRKG</sequence>
<keyword evidence="3" id="KW-1185">Reference proteome</keyword>
<gene>
    <name evidence="2" type="ORF">TIFTF001_039529</name>
</gene>
<feature type="region of interest" description="Disordered" evidence="1">
    <location>
        <begin position="32"/>
        <end position="65"/>
    </location>
</feature>
<proteinExistence type="predicted"/>
<comment type="caution">
    <text evidence="2">The sequence shown here is derived from an EMBL/GenBank/DDBJ whole genome shotgun (WGS) entry which is preliminary data.</text>
</comment>
<accession>A0AA88JB59</accession>
<reference evidence="2" key="1">
    <citation type="submission" date="2023-07" db="EMBL/GenBank/DDBJ databases">
        <title>draft genome sequence of fig (Ficus carica).</title>
        <authorList>
            <person name="Takahashi T."/>
            <person name="Nishimura K."/>
        </authorList>
    </citation>
    <scope>NUCLEOTIDE SEQUENCE</scope>
</reference>
<name>A0AA88JB59_FICCA</name>
<protein>
    <submittedName>
        <fullName evidence="2">Uncharacterized protein</fullName>
    </submittedName>
</protein>
<dbReference type="Proteomes" id="UP001187192">
    <property type="component" value="Unassembled WGS sequence"/>
</dbReference>
<organism evidence="2 3">
    <name type="scientific">Ficus carica</name>
    <name type="common">Common fig</name>
    <dbReference type="NCBI Taxonomy" id="3494"/>
    <lineage>
        <taxon>Eukaryota</taxon>
        <taxon>Viridiplantae</taxon>
        <taxon>Streptophyta</taxon>
        <taxon>Embryophyta</taxon>
        <taxon>Tracheophyta</taxon>
        <taxon>Spermatophyta</taxon>
        <taxon>Magnoliopsida</taxon>
        <taxon>eudicotyledons</taxon>
        <taxon>Gunneridae</taxon>
        <taxon>Pentapetalae</taxon>
        <taxon>rosids</taxon>
        <taxon>fabids</taxon>
        <taxon>Rosales</taxon>
        <taxon>Moraceae</taxon>
        <taxon>Ficeae</taxon>
        <taxon>Ficus</taxon>
    </lineage>
</organism>